<keyword evidence="2" id="KW-0812">Transmembrane</keyword>
<dbReference type="PANTHER" id="PTHR40465:SF1">
    <property type="entry name" value="DUF6534 DOMAIN-CONTAINING PROTEIN"/>
    <property type="match status" value="1"/>
</dbReference>
<dbReference type="EMBL" id="JANAWD010000043">
    <property type="protein sequence ID" value="KAJ3489542.1"/>
    <property type="molecule type" value="Genomic_DNA"/>
</dbReference>
<evidence type="ECO:0000259" key="3">
    <source>
        <dbReference type="Pfam" id="PF20152"/>
    </source>
</evidence>
<feature type="transmembrane region" description="Helical" evidence="2">
    <location>
        <begin position="290"/>
        <end position="309"/>
    </location>
</feature>
<dbReference type="PANTHER" id="PTHR40465">
    <property type="entry name" value="CHROMOSOME 1, WHOLE GENOME SHOTGUN SEQUENCE"/>
    <property type="match status" value="1"/>
</dbReference>
<comment type="caution">
    <text evidence="4">The sequence shown here is derived from an EMBL/GenBank/DDBJ whole genome shotgun (WGS) entry which is preliminary data.</text>
</comment>
<keyword evidence="5" id="KW-1185">Reference proteome</keyword>
<feature type="transmembrane region" description="Helical" evidence="2">
    <location>
        <begin position="219"/>
        <end position="241"/>
    </location>
</feature>
<dbReference type="Pfam" id="PF20152">
    <property type="entry name" value="DUF6534"/>
    <property type="match status" value="1"/>
</dbReference>
<reference evidence="4" key="1">
    <citation type="submission" date="2022-07" db="EMBL/GenBank/DDBJ databases">
        <title>Genome Sequence of Physisporinus lineatus.</title>
        <authorList>
            <person name="Buettner E."/>
        </authorList>
    </citation>
    <scope>NUCLEOTIDE SEQUENCE</scope>
    <source>
        <strain evidence="4">VT162</strain>
    </source>
</reference>
<feature type="region of interest" description="Disordered" evidence="1">
    <location>
        <begin position="1"/>
        <end position="28"/>
    </location>
</feature>
<feature type="transmembrane region" description="Helical" evidence="2">
    <location>
        <begin position="179"/>
        <end position="199"/>
    </location>
</feature>
<dbReference type="Proteomes" id="UP001212997">
    <property type="component" value="Unassembled WGS sequence"/>
</dbReference>
<proteinExistence type="predicted"/>
<feature type="domain" description="DUF6534" evidence="3">
    <location>
        <begin position="226"/>
        <end position="315"/>
    </location>
</feature>
<feature type="compositionally biased region" description="Low complexity" evidence="1">
    <location>
        <begin position="13"/>
        <end position="26"/>
    </location>
</feature>
<dbReference type="InterPro" id="IPR045339">
    <property type="entry name" value="DUF6534"/>
</dbReference>
<keyword evidence="2" id="KW-1133">Transmembrane helix</keyword>
<dbReference type="AlphaFoldDB" id="A0AAD5YGX9"/>
<protein>
    <recommendedName>
        <fullName evidence="3">DUF6534 domain-containing protein</fullName>
    </recommendedName>
</protein>
<evidence type="ECO:0000313" key="5">
    <source>
        <dbReference type="Proteomes" id="UP001212997"/>
    </source>
</evidence>
<keyword evidence="2" id="KW-0472">Membrane</keyword>
<sequence length="391" mass="43818">MDFGVKNVESANSTPTPSSEEQPSSQMSDRVPFCGILRIVDLFLSNPSRHILVIMSSPCSPPLELDLDDTLGAVYIGNLAAAILFGVTSFQTITYFNRYPKDKNVTKVLIMILWVLDFLHLIMISHAFYFYTVKNYMNPVALLKITWSLVVHVFFTATSDLIVRGIFAHRVWQLSGGNLPLLGTIVIAALAVYAGAIVFAIRAAKVAAFLRFNEISALIYYSLAATAAADIIISGSLCYFLSRKRTAFKRTQSLIKSLIVYTINAGAFTWRDDNAEVRISQYATMPDNFIFQAFYFVLPKLFLNSLLAMMNARHSIRDPTPTDPYSIPLSKTSSTGRMEYKSRNAHDRTDQGIDIQIETTMERKFDEHLVRAPVDSTMDIKSPVESSRWAV</sequence>
<feature type="transmembrane region" description="Helical" evidence="2">
    <location>
        <begin position="145"/>
        <end position="167"/>
    </location>
</feature>
<evidence type="ECO:0000313" key="4">
    <source>
        <dbReference type="EMBL" id="KAJ3489542.1"/>
    </source>
</evidence>
<organism evidence="4 5">
    <name type="scientific">Meripilus lineatus</name>
    <dbReference type="NCBI Taxonomy" id="2056292"/>
    <lineage>
        <taxon>Eukaryota</taxon>
        <taxon>Fungi</taxon>
        <taxon>Dikarya</taxon>
        <taxon>Basidiomycota</taxon>
        <taxon>Agaricomycotina</taxon>
        <taxon>Agaricomycetes</taxon>
        <taxon>Polyporales</taxon>
        <taxon>Meripilaceae</taxon>
        <taxon>Meripilus</taxon>
    </lineage>
</organism>
<accession>A0AAD5YGX9</accession>
<feature type="transmembrane region" description="Helical" evidence="2">
    <location>
        <begin position="108"/>
        <end position="133"/>
    </location>
</feature>
<name>A0AAD5YGX9_9APHY</name>
<feature type="transmembrane region" description="Helical" evidence="2">
    <location>
        <begin position="253"/>
        <end position="270"/>
    </location>
</feature>
<gene>
    <name evidence="4" type="ORF">NLI96_g2073</name>
</gene>
<evidence type="ECO:0000256" key="1">
    <source>
        <dbReference type="SAM" id="MobiDB-lite"/>
    </source>
</evidence>
<feature type="transmembrane region" description="Helical" evidence="2">
    <location>
        <begin position="73"/>
        <end position="96"/>
    </location>
</feature>
<evidence type="ECO:0000256" key="2">
    <source>
        <dbReference type="SAM" id="Phobius"/>
    </source>
</evidence>